<evidence type="ECO:0000313" key="2">
    <source>
        <dbReference type="Proteomes" id="UP000054032"/>
    </source>
</evidence>
<dbReference type="HOGENOM" id="CLU_2782664_0_0_1"/>
<organism evidence="1 2">
    <name type="scientific">Bipolaris oryzae ATCC 44560</name>
    <dbReference type="NCBI Taxonomy" id="930090"/>
    <lineage>
        <taxon>Eukaryota</taxon>
        <taxon>Fungi</taxon>
        <taxon>Dikarya</taxon>
        <taxon>Ascomycota</taxon>
        <taxon>Pezizomycotina</taxon>
        <taxon>Dothideomycetes</taxon>
        <taxon>Pleosporomycetidae</taxon>
        <taxon>Pleosporales</taxon>
        <taxon>Pleosporineae</taxon>
        <taxon>Pleosporaceae</taxon>
        <taxon>Bipolaris</taxon>
    </lineage>
</organism>
<dbReference type="Proteomes" id="UP000054032">
    <property type="component" value="Unassembled WGS sequence"/>
</dbReference>
<dbReference type="GeneID" id="19126695"/>
<evidence type="ECO:0000313" key="1">
    <source>
        <dbReference type="EMBL" id="EUC49035.1"/>
    </source>
</evidence>
<dbReference type="EMBL" id="KI963935">
    <property type="protein sequence ID" value="EUC49035.1"/>
    <property type="molecule type" value="Genomic_DNA"/>
</dbReference>
<proteinExistence type="predicted"/>
<keyword evidence="2" id="KW-1185">Reference proteome</keyword>
<name>W6ZG80_COCMI</name>
<reference evidence="1 2" key="1">
    <citation type="journal article" date="2013" name="PLoS Genet.">
        <title>Comparative genome structure, secondary metabolite, and effector coding capacity across Cochliobolus pathogens.</title>
        <authorList>
            <person name="Condon B.J."/>
            <person name="Leng Y."/>
            <person name="Wu D."/>
            <person name="Bushley K.E."/>
            <person name="Ohm R.A."/>
            <person name="Otillar R."/>
            <person name="Martin J."/>
            <person name="Schackwitz W."/>
            <person name="Grimwood J."/>
            <person name="MohdZainudin N."/>
            <person name="Xue C."/>
            <person name="Wang R."/>
            <person name="Manning V.A."/>
            <person name="Dhillon B."/>
            <person name="Tu Z.J."/>
            <person name="Steffenson B.J."/>
            <person name="Salamov A."/>
            <person name="Sun H."/>
            <person name="Lowry S."/>
            <person name="LaButti K."/>
            <person name="Han J."/>
            <person name="Copeland A."/>
            <person name="Lindquist E."/>
            <person name="Barry K."/>
            <person name="Schmutz J."/>
            <person name="Baker S.E."/>
            <person name="Ciuffetti L.M."/>
            <person name="Grigoriev I.V."/>
            <person name="Zhong S."/>
            <person name="Turgeon B.G."/>
        </authorList>
    </citation>
    <scope>NUCLEOTIDE SEQUENCE [LARGE SCALE GENOMIC DNA]</scope>
    <source>
        <strain evidence="1 2">ATCC 44560</strain>
    </source>
</reference>
<dbReference type="KEGG" id="bor:COCMIDRAFT_85614"/>
<accession>W6ZG80</accession>
<feature type="non-terminal residue" evidence="1">
    <location>
        <position position="1"/>
    </location>
</feature>
<gene>
    <name evidence="1" type="ORF">COCMIDRAFT_85614</name>
</gene>
<dbReference type="AlphaFoldDB" id="W6ZG80"/>
<protein>
    <submittedName>
        <fullName evidence="1">Uncharacterized protein</fullName>
    </submittedName>
</protein>
<dbReference type="RefSeq" id="XP_007684436.1">
    <property type="nucleotide sequence ID" value="XM_007686246.1"/>
</dbReference>
<sequence length="69" mass="7924">TDIDSGCINFGRRQHKWSRHSYLPTLAHHPRLSTIPISTSCLYRKRISDTVESSFLSFGTEETFLKISP</sequence>